<reference evidence="1 2" key="1">
    <citation type="journal article" date="2018" name="Sci. Rep.">
        <title>Genomic signatures of local adaptation to the degree of environmental predictability in rotifers.</title>
        <authorList>
            <person name="Franch-Gras L."/>
            <person name="Hahn C."/>
            <person name="Garcia-Roger E.M."/>
            <person name="Carmona M.J."/>
            <person name="Serra M."/>
            <person name="Gomez A."/>
        </authorList>
    </citation>
    <scope>NUCLEOTIDE SEQUENCE [LARGE SCALE GENOMIC DNA]</scope>
    <source>
        <strain evidence="1">HYR1</strain>
    </source>
</reference>
<keyword evidence="1" id="KW-0808">Transferase</keyword>
<accession>A0A3M7PHE2</accession>
<name>A0A3M7PHE2_BRAPC</name>
<sequence length="221" mass="26079">MNLLSDVQTNFKNFIDNNGFINFITSPTRMATRHFGKNKVTKQSETLIDILLHNGDLVNETSVVKCPFSDHCFITAELLLAKPDNRPKTITCRNLSIKNLTKIYESIDCIEFKRMHLFNNIEDKWCFFKNELMKIIDQISPLRKITVGQSNYFPWFDDELIGLKKNRDIAYKKLSESESSFDKMIYDYLKRAYKDLNEEKIIEYFKNKSMSDFKKKRASHN</sequence>
<protein>
    <submittedName>
        <fullName evidence="1">RNA-directed DNA polymerase from mobile element jockey-like</fullName>
    </submittedName>
</protein>
<dbReference type="GO" id="GO:0061343">
    <property type="term" value="P:cell adhesion involved in heart morphogenesis"/>
    <property type="evidence" value="ECO:0007669"/>
    <property type="project" value="TreeGrafter"/>
</dbReference>
<proteinExistence type="predicted"/>
<keyword evidence="1" id="KW-0548">Nucleotidyltransferase</keyword>
<evidence type="ECO:0000313" key="1">
    <source>
        <dbReference type="EMBL" id="RMZ98144.1"/>
    </source>
</evidence>
<dbReference type="GO" id="GO:0007508">
    <property type="term" value="P:larval heart development"/>
    <property type="evidence" value="ECO:0007669"/>
    <property type="project" value="TreeGrafter"/>
</dbReference>
<evidence type="ECO:0000313" key="2">
    <source>
        <dbReference type="Proteomes" id="UP000276133"/>
    </source>
</evidence>
<dbReference type="Proteomes" id="UP000276133">
    <property type="component" value="Unassembled WGS sequence"/>
</dbReference>
<dbReference type="AlphaFoldDB" id="A0A3M7PHE2"/>
<dbReference type="GO" id="GO:0003964">
    <property type="term" value="F:RNA-directed DNA polymerase activity"/>
    <property type="evidence" value="ECO:0007669"/>
    <property type="project" value="UniProtKB-KW"/>
</dbReference>
<dbReference type="GO" id="GO:0031012">
    <property type="term" value="C:extracellular matrix"/>
    <property type="evidence" value="ECO:0007669"/>
    <property type="project" value="TreeGrafter"/>
</dbReference>
<keyword evidence="1" id="KW-0695">RNA-directed DNA polymerase</keyword>
<dbReference type="PANTHER" id="PTHR33395:SF22">
    <property type="entry name" value="REVERSE TRANSCRIPTASE DOMAIN-CONTAINING PROTEIN"/>
    <property type="match status" value="1"/>
</dbReference>
<dbReference type="OrthoDB" id="6761209at2759"/>
<dbReference type="EMBL" id="REGN01010954">
    <property type="protein sequence ID" value="RMZ98144.1"/>
    <property type="molecule type" value="Genomic_DNA"/>
</dbReference>
<keyword evidence="2" id="KW-1185">Reference proteome</keyword>
<organism evidence="1 2">
    <name type="scientific">Brachionus plicatilis</name>
    <name type="common">Marine rotifer</name>
    <name type="synonym">Brachionus muelleri</name>
    <dbReference type="NCBI Taxonomy" id="10195"/>
    <lineage>
        <taxon>Eukaryota</taxon>
        <taxon>Metazoa</taxon>
        <taxon>Spiralia</taxon>
        <taxon>Gnathifera</taxon>
        <taxon>Rotifera</taxon>
        <taxon>Eurotatoria</taxon>
        <taxon>Monogononta</taxon>
        <taxon>Pseudotrocha</taxon>
        <taxon>Ploima</taxon>
        <taxon>Brachionidae</taxon>
        <taxon>Brachionus</taxon>
    </lineage>
</organism>
<gene>
    <name evidence="1" type="ORF">BpHYR1_010961</name>
</gene>
<dbReference type="PANTHER" id="PTHR33395">
    <property type="entry name" value="TRANSCRIPTASE, PUTATIVE-RELATED-RELATED"/>
    <property type="match status" value="1"/>
</dbReference>
<comment type="caution">
    <text evidence="1">The sequence shown here is derived from an EMBL/GenBank/DDBJ whole genome shotgun (WGS) entry which is preliminary data.</text>
</comment>